<dbReference type="GO" id="GO:0005634">
    <property type="term" value="C:nucleus"/>
    <property type="evidence" value="ECO:0007669"/>
    <property type="project" value="TreeGrafter"/>
</dbReference>
<gene>
    <name evidence="13" type="ORF">NDU88_001356</name>
</gene>
<comment type="subunit">
    <text evidence="10">Microtubule inner protein component of sperm flagellar doublet microtubules.</text>
</comment>
<dbReference type="PANTHER" id="PTHR19960:SF25">
    <property type="entry name" value="TEKTIN-1"/>
    <property type="match status" value="1"/>
</dbReference>
<keyword evidence="6 11" id="KW-0969">Cilium</keyword>
<evidence type="ECO:0000313" key="14">
    <source>
        <dbReference type="Proteomes" id="UP001066276"/>
    </source>
</evidence>
<evidence type="ECO:0000256" key="10">
    <source>
        <dbReference type="ARBA" id="ARBA00046435"/>
    </source>
</evidence>
<proteinExistence type="inferred from homology"/>
<evidence type="ECO:0000256" key="5">
    <source>
        <dbReference type="ARBA" id="ARBA00023054"/>
    </source>
</evidence>
<dbReference type="EMBL" id="JANPWB010000005">
    <property type="protein sequence ID" value="KAJ1184550.1"/>
    <property type="molecule type" value="Genomic_DNA"/>
</dbReference>
<evidence type="ECO:0000256" key="2">
    <source>
        <dbReference type="ARBA" id="ARBA00007209"/>
    </source>
</evidence>
<sequence>MSFLYFVALPLPWRHDAILGCLAAALFTVSSLLLARRGVKGEPSQENSRRKRIETSWQKRLTAESERLVEEIEKTTQRTQSDVNKKLEQRLEEIRYWKSELDKKLDDTVTEIEILLSYKVRLEKALESCVEPLNIAQQCLLNREKRIGIDLVHDEVERELIKEVEVIQGVMALLQRTLEQTIEQIRECRSAKYHLEKDLKDKFQAITIDDHCSTLTNNNPNIGYASNVVRIEGNSVSPAEWEDYSNENILKAEKQRNNAVSLRTLTDSILSATANDMRKQCETVNIALMNRVMETKDAKRKLEAHLAKVMDEITSQEKNIDGLKKAIVDKEGPIKVSQTRLANRTCRPHVELCRDPVQYRLISEVQEITTNIERLQETLAHAEAELRGLIRNQLSLEEEIKVKENSLFIDEVMCMQIREAISINNF</sequence>
<keyword evidence="5 12" id="KW-0175">Coiled coil</keyword>
<feature type="coiled-coil region" evidence="12">
    <location>
        <begin position="292"/>
        <end position="326"/>
    </location>
</feature>
<dbReference type="InterPro" id="IPR000435">
    <property type="entry name" value="Tektins"/>
</dbReference>
<dbReference type="GO" id="GO:0060294">
    <property type="term" value="P:cilium movement involved in cell motility"/>
    <property type="evidence" value="ECO:0007669"/>
    <property type="project" value="UniProtKB-UniRule"/>
</dbReference>
<comment type="function">
    <text evidence="9">Microtubule inner protein (MIP) part of the dynein-decorated doublet microtubules (DMTs) in cilia and flagellar axoneme. Forms filamentous polymers in the walls of ciliary and flagellar microtubules.</text>
</comment>
<feature type="coiled-coil region" evidence="12">
    <location>
        <begin position="365"/>
        <end position="399"/>
    </location>
</feature>
<evidence type="ECO:0000256" key="12">
    <source>
        <dbReference type="SAM" id="Coils"/>
    </source>
</evidence>
<accession>A0AAV7U6T2</accession>
<evidence type="ECO:0000256" key="9">
    <source>
        <dbReference type="ARBA" id="ARBA00045224"/>
    </source>
</evidence>
<protein>
    <recommendedName>
        <fullName evidence="11">Tektin</fullName>
    </recommendedName>
</protein>
<dbReference type="PRINTS" id="PR00511">
    <property type="entry name" value="TEKTIN"/>
</dbReference>
<organism evidence="13 14">
    <name type="scientific">Pleurodeles waltl</name>
    <name type="common">Iberian ribbed newt</name>
    <dbReference type="NCBI Taxonomy" id="8319"/>
    <lineage>
        <taxon>Eukaryota</taxon>
        <taxon>Metazoa</taxon>
        <taxon>Chordata</taxon>
        <taxon>Craniata</taxon>
        <taxon>Vertebrata</taxon>
        <taxon>Euteleostomi</taxon>
        <taxon>Amphibia</taxon>
        <taxon>Batrachia</taxon>
        <taxon>Caudata</taxon>
        <taxon>Salamandroidea</taxon>
        <taxon>Salamandridae</taxon>
        <taxon>Pleurodelinae</taxon>
        <taxon>Pleurodeles</taxon>
    </lineage>
</organism>
<comment type="similarity">
    <text evidence="2 11">Belongs to the tektin family.</text>
</comment>
<dbReference type="AlphaFoldDB" id="A0AAV7U6T2"/>
<keyword evidence="14" id="KW-1185">Reference proteome</keyword>
<evidence type="ECO:0000256" key="3">
    <source>
        <dbReference type="ARBA" id="ARBA00022490"/>
    </source>
</evidence>
<reference evidence="13" key="1">
    <citation type="journal article" date="2022" name="bioRxiv">
        <title>Sequencing and chromosome-scale assembly of the giantPleurodeles waltlgenome.</title>
        <authorList>
            <person name="Brown T."/>
            <person name="Elewa A."/>
            <person name="Iarovenko S."/>
            <person name="Subramanian E."/>
            <person name="Araus A.J."/>
            <person name="Petzold A."/>
            <person name="Susuki M."/>
            <person name="Suzuki K.-i.T."/>
            <person name="Hayashi T."/>
            <person name="Toyoda A."/>
            <person name="Oliveira C."/>
            <person name="Osipova E."/>
            <person name="Leigh N.D."/>
            <person name="Simon A."/>
            <person name="Yun M.H."/>
        </authorList>
    </citation>
    <scope>NUCLEOTIDE SEQUENCE</scope>
    <source>
        <strain evidence="13">20211129_DDA</strain>
        <tissue evidence="13">Liver</tissue>
    </source>
</reference>
<keyword evidence="3" id="KW-0963">Cytoplasm</keyword>
<dbReference type="GO" id="GO:0005930">
    <property type="term" value="C:axoneme"/>
    <property type="evidence" value="ECO:0007669"/>
    <property type="project" value="UniProtKB-SubCell"/>
</dbReference>
<dbReference type="GO" id="GO:0060271">
    <property type="term" value="P:cilium assembly"/>
    <property type="evidence" value="ECO:0007669"/>
    <property type="project" value="UniProtKB-UniRule"/>
</dbReference>
<evidence type="ECO:0000256" key="7">
    <source>
        <dbReference type="ARBA" id="ARBA00023212"/>
    </source>
</evidence>
<dbReference type="GO" id="GO:0015630">
    <property type="term" value="C:microtubule cytoskeleton"/>
    <property type="evidence" value="ECO:0007669"/>
    <property type="project" value="UniProtKB-UniRule"/>
</dbReference>
<keyword evidence="7" id="KW-0206">Cytoskeleton</keyword>
<evidence type="ECO:0000256" key="11">
    <source>
        <dbReference type="RuleBase" id="RU367040"/>
    </source>
</evidence>
<evidence type="ECO:0000256" key="1">
    <source>
        <dbReference type="ARBA" id="ARBA00004611"/>
    </source>
</evidence>
<evidence type="ECO:0000256" key="6">
    <source>
        <dbReference type="ARBA" id="ARBA00023069"/>
    </source>
</evidence>
<keyword evidence="8 11" id="KW-0966">Cell projection</keyword>
<evidence type="ECO:0000256" key="4">
    <source>
        <dbReference type="ARBA" id="ARBA00022846"/>
    </source>
</evidence>
<comment type="subcellular location">
    <subcellularLocation>
        <location evidence="11">Cytoplasm</location>
        <location evidence="11">Cytoskeleton</location>
        <location evidence="11">Cilium axoneme</location>
    </subcellularLocation>
    <subcellularLocation>
        <location evidence="1">Cytoplasm</location>
        <location evidence="1">Cytoskeleton</location>
        <location evidence="1">Flagellum axoneme</location>
    </subcellularLocation>
</comment>
<dbReference type="PANTHER" id="PTHR19960">
    <property type="entry name" value="TEKTIN"/>
    <property type="match status" value="1"/>
</dbReference>
<dbReference type="Proteomes" id="UP001066276">
    <property type="component" value="Chromosome 3_1"/>
</dbReference>
<dbReference type="InterPro" id="IPR048256">
    <property type="entry name" value="Tektin-like"/>
</dbReference>
<evidence type="ECO:0000313" key="13">
    <source>
        <dbReference type="EMBL" id="KAJ1184550.1"/>
    </source>
</evidence>
<comment type="caution">
    <text evidence="13">The sequence shown here is derived from an EMBL/GenBank/DDBJ whole genome shotgun (WGS) entry which is preliminary data.</text>
</comment>
<keyword evidence="4 11" id="KW-0282">Flagellum</keyword>
<dbReference type="Pfam" id="PF03148">
    <property type="entry name" value="Tektin"/>
    <property type="match status" value="1"/>
</dbReference>
<name>A0AAV7U6T2_PLEWA</name>
<evidence type="ECO:0000256" key="8">
    <source>
        <dbReference type="ARBA" id="ARBA00023273"/>
    </source>
</evidence>